<gene>
    <name evidence="1" type="ORF">K402DRAFT_344193</name>
</gene>
<dbReference type="InterPro" id="IPR009057">
    <property type="entry name" value="Homeodomain-like_sf"/>
</dbReference>
<dbReference type="EMBL" id="ML977276">
    <property type="protein sequence ID" value="KAF1980558.1"/>
    <property type="molecule type" value="Genomic_DNA"/>
</dbReference>
<organism evidence="1 2">
    <name type="scientific">Aulographum hederae CBS 113979</name>
    <dbReference type="NCBI Taxonomy" id="1176131"/>
    <lineage>
        <taxon>Eukaryota</taxon>
        <taxon>Fungi</taxon>
        <taxon>Dikarya</taxon>
        <taxon>Ascomycota</taxon>
        <taxon>Pezizomycotina</taxon>
        <taxon>Dothideomycetes</taxon>
        <taxon>Pleosporomycetidae</taxon>
        <taxon>Aulographales</taxon>
        <taxon>Aulographaceae</taxon>
    </lineage>
</organism>
<dbReference type="SUPFAM" id="SSF46689">
    <property type="entry name" value="Homeodomain-like"/>
    <property type="match status" value="1"/>
</dbReference>
<dbReference type="Proteomes" id="UP000800041">
    <property type="component" value="Unassembled WGS sequence"/>
</dbReference>
<dbReference type="OrthoDB" id="5405453at2759"/>
<evidence type="ECO:0000313" key="2">
    <source>
        <dbReference type="Proteomes" id="UP000800041"/>
    </source>
</evidence>
<dbReference type="Pfam" id="PF13384">
    <property type="entry name" value="HTH_23"/>
    <property type="match status" value="1"/>
</dbReference>
<name>A0A6G1GIK7_9PEZI</name>
<evidence type="ECO:0008006" key="3">
    <source>
        <dbReference type="Google" id="ProtNLM"/>
    </source>
</evidence>
<dbReference type="AlphaFoldDB" id="A0A6G1GIK7"/>
<proteinExistence type="predicted"/>
<evidence type="ECO:0000313" key="1">
    <source>
        <dbReference type="EMBL" id="KAF1980558.1"/>
    </source>
</evidence>
<accession>A0A6G1GIK7</accession>
<reference evidence="1" key="1">
    <citation type="journal article" date="2020" name="Stud. Mycol.">
        <title>101 Dothideomycetes genomes: a test case for predicting lifestyles and emergence of pathogens.</title>
        <authorList>
            <person name="Haridas S."/>
            <person name="Albert R."/>
            <person name="Binder M."/>
            <person name="Bloem J."/>
            <person name="Labutti K."/>
            <person name="Salamov A."/>
            <person name="Andreopoulos B."/>
            <person name="Baker S."/>
            <person name="Barry K."/>
            <person name="Bills G."/>
            <person name="Bluhm B."/>
            <person name="Cannon C."/>
            <person name="Castanera R."/>
            <person name="Culley D."/>
            <person name="Daum C."/>
            <person name="Ezra D."/>
            <person name="Gonzalez J."/>
            <person name="Henrissat B."/>
            <person name="Kuo A."/>
            <person name="Liang C."/>
            <person name="Lipzen A."/>
            <person name="Lutzoni F."/>
            <person name="Magnuson J."/>
            <person name="Mondo S."/>
            <person name="Nolan M."/>
            <person name="Ohm R."/>
            <person name="Pangilinan J."/>
            <person name="Park H.-J."/>
            <person name="Ramirez L."/>
            <person name="Alfaro M."/>
            <person name="Sun H."/>
            <person name="Tritt A."/>
            <person name="Yoshinaga Y."/>
            <person name="Zwiers L.-H."/>
            <person name="Turgeon B."/>
            <person name="Goodwin S."/>
            <person name="Spatafora J."/>
            <person name="Crous P."/>
            <person name="Grigoriev I."/>
        </authorList>
    </citation>
    <scope>NUCLEOTIDE SEQUENCE</scope>
    <source>
        <strain evidence="1">CBS 113979</strain>
    </source>
</reference>
<sequence length="99" mass="11546">AMDPPSTPKRKSKHLSRDQRLQIQTLYKAGLKLKQIHDHLGFSYRQIWHTCHASRPTPKKRSGRPLTLSDEQVDEIEIFIISKRSHRLLSYEKLATGPF</sequence>
<feature type="non-terminal residue" evidence="1">
    <location>
        <position position="1"/>
    </location>
</feature>
<keyword evidence="2" id="KW-1185">Reference proteome</keyword>
<protein>
    <recommendedName>
        <fullName evidence="3">Transposase IS30-like HTH domain-containing protein</fullName>
    </recommendedName>
</protein>